<dbReference type="AlphaFoldDB" id="A0A6G9AVR0"/>
<keyword evidence="2" id="KW-1185">Reference proteome</keyword>
<dbReference type="Proteomes" id="UP000501802">
    <property type="component" value="Chromosome"/>
</dbReference>
<dbReference type="EMBL" id="CP050063">
    <property type="protein sequence ID" value="QIP16419.1"/>
    <property type="molecule type" value="Genomic_DNA"/>
</dbReference>
<proteinExistence type="predicted"/>
<dbReference type="RefSeq" id="WP_167216309.1">
    <property type="nucleotide sequence ID" value="NZ_CP050063.1"/>
</dbReference>
<organism evidence="1 2">
    <name type="scientific">Spirosoma aureum</name>
    <dbReference type="NCBI Taxonomy" id="2692134"/>
    <lineage>
        <taxon>Bacteria</taxon>
        <taxon>Pseudomonadati</taxon>
        <taxon>Bacteroidota</taxon>
        <taxon>Cytophagia</taxon>
        <taxon>Cytophagales</taxon>
        <taxon>Cytophagaceae</taxon>
        <taxon>Spirosoma</taxon>
    </lineage>
</organism>
<sequence length="72" mass="8332">MSSTLQPRLASKRPRWLSDAVPIRMTQNNLMMYFPRLSQNPVPLLLVMHKKTVAQGFAKVLIFIDPFIKSDF</sequence>
<accession>A0A6G9AVR0</accession>
<reference evidence="1 2" key="1">
    <citation type="submission" date="2020-03" db="EMBL/GenBank/DDBJ databases">
        <authorList>
            <person name="Kim M.K."/>
        </authorList>
    </citation>
    <scope>NUCLEOTIDE SEQUENCE [LARGE SCALE GENOMIC DNA]</scope>
    <source>
        <strain evidence="1 2">BT328</strain>
    </source>
</reference>
<gene>
    <name evidence="1" type="ORF">G8759_29135</name>
</gene>
<dbReference type="KEGG" id="spib:G8759_29135"/>
<protein>
    <submittedName>
        <fullName evidence="1">Uncharacterized protein</fullName>
    </submittedName>
</protein>
<evidence type="ECO:0000313" key="2">
    <source>
        <dbReference type="Proteomes" id="UP000501802"/>
    </source>
</evidence>
<name>A0A6G9AVR0_9BACT</name>
<evidence type="ECO:0000313" key="1">
    <source>
        <dbReference type="EMBL" id="QIP16419.1"/>
    </source>
</evidence>